<evidence type="ECO:0000313" key="2">
    <source>
        <dbReference type="Proteomes" id="UP000300142"/>
    </source>
</evidence>
<dbReference type="EMBL" id="BJCE01000003">
    <property type="protein sequence ID" value="GCL35064.1"/>
    <property type="molecule type" value="Genomic_DNA"/>
</dbReference>
<keyword evidence="2" id="KW-1185">Reference proteome</keyword>
<accession>A0A479ZZ00</accession>
<reference evidence="2" key="1">
    <citation type="submission" date="2019-02" db="EMBL/GenBank/DDBJ databases">
        <title>Draft genome sequence of Sphaerospermopsis reniformis NIES-1949.</title>
        <authorList>
            <person name="Yamaguchi H."/>
            <person name="Suzuki S."/>
            <person name="Kawachi M."/>
        </authorList>
    </citation>
    <scope>NUCLEOTIDE SEQUENCE [LARGE SCALE GENOMIC DNA]</scope>
    <source>
        <strain evidence="2">NIES-1949</strain>
    </source>
</reference>
<dbReference type="RefSeq" id="WP_096573003.1">
    <property type="nucleotide sequence ID" value="NZ_BJCE01000003.1"/>
</dbReference>
<comment type="caution">
    <text evidence="1">The sequence shown here is derived from an EMBL/GenBank/DDBJ whole genome shotgun (WGS) entry which is preliminary data.</text>
</comment>
<dbReference type="AlphaFoldDB" id="A0A479ZZ00"/>
<name>A0A479ZZ00_9CYAN</name>
<protein>
    <submittedName>
        <fullName evidence="1">Uncharacterized protein</fullName>
    </submittedName>
</protein>
<dbReference type="Proteomes" id="UP000300142">
    <property type="component" value="Unassembled WGS sequence"/>
</dbReference>
<organism evidence="1 2">
    <name type="scientific">Sphaerospermopsis reniformis</name>
    <dbReference type="NCBI Taxonomy" id="531300"/>
    <lineage>
        <taxon>Bacteria</taxon>
        <taxon>Bacillati</taxon>
        <taxon>Cyanobacteriota</taxon>
        <taxon>Cyanophyceae</taxon>
        <taxon>Nostocales</taxon>
        <taxon>Aphanizomenonaceae</taxon>
        <taxon>Sphaerospermopsis</taxon>
    </lineage>
</organism>
<evidence type="ECO:0000313" key="1">
    <source>
        <dbReference type="EMBL" id="GCL35064.1"/>
    </source>
</evidence>
<sequence>MYSAISQVNLQSDECLMLVPIPRFDIPEVITINDITLYPKETVNIDELFSNIFHADDEQNLLKDKINSYVLGCFKIKTSEIDETYLPISVEHDPKIIDIATKKLEPILDLFRFYYCDYFYPHSLPGRVGQIYNSKSIVLIFRYPVICRFAIQNKYSTEIVIGNGLKVRDLSKIKSYYSNIKTIGEVYHIVNYALRLNSQILEQDNLTTKFIQIITLFEFLANPDKFEVFQDAKKKFIPQIANNNQEYLFLVDRFMKFSKDYRTDVVHNGKHITEIFNEPIDIESLFVELQNYISKIISELISLSHISWNELETIRYNKRQNLTKKTKKPDKNNLTFDFSRSLAIIDVKYLVEKLFYVLDFYKRDGFDFGSILKSLIQNFRFNSKGTVIPLYFYLPNNYYESINELYRDTKLQLYKDILGMNGEKIPIIGSRIIEIHSAQIKKNLFLAECVEMKLREYCQDGNRYFMNKSGYNIVGIFADDQMTASVIQNAINEGMNTDFILIREFNVNSQMPGKLRYRPSDYVMAEAIGVQKHEL</sequence>
<gene>
    <name evidence="1" type="ORF">SR1949_01560</name>
</gene>
<proteinExistence type="predicted"/>